<dbReference type="InterPro" id="IPR015813">
    <property type="entry name" value="Pyrv/PenolPyrv_kinase-like_dom"/>
</dbReference>
<dbReference type="AlphaFoldDB" id="A0A511JGP1"/>
<dbReference type="EMBL" id="BJWH01000002">
    <property type="protein sequence ID" value="GEL97105.1"/>
    <property type="molecule type" value="Genomic_DNA"/>
</dbReference>
<dbReference type="InterPro" id="IPR040442">
    <property type="entry name" value="Pyrv_kinase-like_dom_sf"/>
</dbReference>
<organism evidence="1 2">
    <name type="scientific">Cellulomonas terrae</name>
    <dbReference type="NCBI Taxonomy" id="311234"/>
    <lineage>
        <taxon>Bacteria</taxon>
        <taxon>Bacillati</taxon>
        <taxon>Actinomycetota</taxon>
        <taxon>Actinomycetes</taxon>
        <taxon>Micrococcales</taxon>
        <taxon>Cellulomonadaceae</taxon>
        <taxon>Cellulomonas</taxon>
    </lineage>
</organism>
<dbReference type="Gene3D" id="6.10.250.2750">
    <property type="match status" value="1"/>
</dbReference>
<comment type="caution">
    <text evidence="1">The sequence shown here is derived from an EMBL/GenBank/DDBJ whole genome shotgun (WGS) entry which is preliminary data.</text>
</comment>
<dbReference type="GO" id="GO:0016829">
    <property type="term" value="F:lyase activity"/>
    <property type="evidence" value="ECO:0007669"/>
    <property type="project" value="UniProtKB-KW"/>
</dbReference>
<dbReference type="Pfam" id="PF13714">
    <property type="entry name" value="PEP_mutase"/>
    <property type="match status" value="1"/>
</dbReference>
<dbReference type="CDD" id="cd00377">
    <property type="entry name" value="ICL_PEPM"/>
    <property type="match status" value="1"/>
</dbReference>
<evidence type="ECO:0000313" key="1">
    <source>
        <dbReference type="EMBL" id="GEL97105.1"/>
    </source>
</evidence>
<gene>
    <name evidence="1" type="ORF">CTE05_06520</name>
</gene>
<proteinExistence type="predicted"/>
<sequence length="247" mass="25871">MPNPWDVGSARVLEGMGFPALATTSAGLAWSLGLPDAQVTRDQTLEHLRLIAGAVSVPVNADFTNGYAVDPVDVAANVTLAAQTGIAGLSIEDSSGDEAEPLFAFDLAVERVAAARRAIDESGTGIVLTGRSEGFVCGRPDIDETIRRLRAYADAGADCLYAPRIDNLEHVSAIVAAVAPKPVNLLINSPFTTVAEAAQLGVRRISVGGTLARTAWDGALSAAREIAERGTFSRFQRLPDVEALFAD</sequence>
<dbReference type="PANTHER" id="PTHR42905">
    <property type="entry name" value="PHOSPHOENOLPYRUVATE CARBOXYLASE"/>
    <property type="match status" value="1"/>
</dbReference>
<dbReference type="Proteomes" id="UP000321049">
    <property type="component" value="Unassembled WGS sequence"/>
</dbReference>
<reference evidence="1 2" key="1">
    <citation type="submission" date="2019-07" db="EMBL/GenBank/DDBJ databases">
        <title>Whole genome shotgun sequence of Cellulomonas terrae NBRC 100819.</title>
        <authorList>
            <person name="Hosoyama A."/>
            <person name="Uohara A."/>
            <person name="Ohji S."/>
            <person name="Ichikawa N."/>
        </authorList>
    </citation>
    <scope>NUCLEOTIDE SEQUENCE [LARGE SCALE GENOMIC DNA]</scope>
    <source>
        <strain evidence="1 2">NBRC 100819</strain>
    </source>
</reference>
<dbReference type="PANTHER" id="PTHR42905:SF16">
    <property type="entry name" value="CARBOXYPHOSPHONOENOLPYRUVATE PHOSPHONOMUTASE-LIKE PROTEIN (AFU_ORTHOLOGUE AFUA_5G07230)"/>
    <property type="match status" value="1"/>
</dbReference>
<dbReference type="Gene3D" id="3.20.20.60">
    <property type="entry name" value="Phosphoenolpyruvate-binding domains"/>
    <property type="match status" value="1"/>
</dbReference>
<name>A0A511JGP1_9CELL</name>
<dbReference type="InterPro" id="IPR039556">
    <property type="entry name" value="ICL/PEPM"/>
</dbReference>
<keyword evidence="2" id="KW-1185">Reference proteome</keyword>
<protein>
    <submittedName>
        <fullName evidence="1">2-methylisocitrate lyase</fullName>
    </submittedName>
</protein>
<dbReference type="SUPFAM" id="SSF51621">
    <property type="entry name" value="Phosphoenolpyruvate/pyruvate domain"/>
    <property type="match status" value="1"/>
</dbReference>
<keyword evidence="1" id="KW-0456">Lyase</keyword>
<evidence type="ECO:0000313" key="2">
    <source>
        <dbReference type="Proteomes" id="UP000321049"/>
    </source>
</evidence>
<accession>A0A511JGP1</accession>